<organism evidence="12">
    <name type="scientific">Arcella intermedia</name>
    <dbReference type="NCBI Taxonomy" id="1963864"/>
    <lineage>
        <taxon>Eukaryota</taxon>
        <taxon>Amoebozoa</taxon>
        <taxon>Tubulinea</taxon>
        <taxon>Elardia</taxon>
        <taxon>Arcellinida</taxon>
        <taxon>Sphaerothecina</taxon>
        <taxon>Arcellidae</taxon>
        <taxon>Arcella</taxon>
    </lineage>
</organism>
<dbReference type="InterPro" id="IPR026010">
    <property type="entry name" value="NSP1/NUP62"/>
</dbReference>
<dbReference type="PANTHER" id="PTHR12084:SF0">
    <property type="entry name" value="NUCLEAR PORE GLYCOPROTEIN P62"/>
    <property type="match status" value="1"/>
</dbReference>
<evidence type="ECO:0000256" key="10">
    <source>
        <dbReference type="SAM" id="MobiDB-lite"/>
    </source>
</evidence>
<dbReference type="GO" id="GO:0005543">
    <property type="term" value="F:phospholipid binding"/>
    <property type="evidence" value="ECO:0007669"/>
    <property type="project" value="TreeGrafter"/>
</dbReference>
<feature type="domain" description="Nucleoporin NSP1-like C-terminal" evidence="11">
    <location>
        <begin position="49"/>
        <end position="148"/>
    </location>
</feature>
<evidence type="ECO:0000256" key="3">
    <source>
        <dbReference type="ARBA" id="ARBA00022448"/>
    </source>
</evidence>
<evidence type="ECO:0000256" key="4">
    <source>
        <dbReference type="ARBA" id="ARBA00022816"/>
    </source>
</evidence>
<dbReference type="Pfam" id="PF05064">
    <property type="entry name" value="Nsp1_C"/>
    <property type="match status" value="1"/>
</dbReference>
<keyword evidence="9" id="KW-0175">Coiled coil</keyword>
<evidence type="ECO:0000256" key="6">
    <source>
        <dbReference type="ARBA" id="ARBA00023010"/>
    </source>
</evidence>
<dbReference type="GO" id="GO:0044613">
    <property type="term" value="C:nuclear pore central transport channel"/>
    <property type="evidence" value="ECO:0007669"/>
    <property type="project" value="TreeGrafter"/>
</dbReference>
<reference evidence="12" key="1">
    <citation type="journal article" date="2020" name="J. Eukaryot. Microbiol.">
        <title>De novo Sequencing, Assembly and Annotation of the Transcriptome for the Free-Living Testate Amoeba Arcella intermedia.</title>
        <authorList>
            <person name="Ribeiro G.M."/>
            <person name="Porfirio-Sousa A.L."/>
            <person name="Maurer-Alcala X.X."/>
            <person name="Katz L.A."/>
            <person name="Lahr D.J.G."/>
        </authorList>
    </citation>
    <scope>NUCLEOTIDE SEQUENCE</scope>
</reference>
<dbReference type="GO" id="GO:0006405">
    <property type="term" value="P:RNA export from nucleus"/>
    <property type="evidence" value="ECO:0007669"/>
    <property type="project" value="TreeGrafter"/>
</dbReference>
<keyword evidence="6" id="KW-0811">Translocation</keyword>
<evidence type="ECO:0000256" key="2">
    <source>
        <dbReference type="ARBA" id="ARBA00005911"/>
    </source>
</evidence>
<evidence type="ECO:0000256" key="9">
    <source>
        <dbReference type="SAM" id="Coils"/>
    </source>
</evidence>
<dbReference type="EMBL" id="GIBP01003509">
    <property type="protein sequence ID" value="NDV32478.1"/>
    <property type="molecule type" value="Transcribed_RNA"/>
</dbReference>
<name>A0A6B2L6N6_9EUKA</name>
<keyword evidence="3" id="KW-0813">Transport</keyword>
<dbReference type="PANTHER" id="PTHR12084">
    <property type="entry name" value="NUCLEAR PORE GLYCOPROTEIN P62-RELATED"/>
    <property type="match status" value="1"/>
</dbReference>
<dbReference type="GO" id="GO:0017056">
    <property type="term" value="F:structural constituent of nuclear pore"/>
    <property type="evidence" value="ECO:0007669"/>
    <property type="project" value="InterPro"/>
</dbReference>
<comment type="similarity">
    <text evidence="2">Belongs to the nucleoporin NSP1/NUP62 family.</text>
</comment>
<feature type="compositionally biased region" description="Low complexity" evidence="10">
    <location>
        <begin position="7"/>
        <end position="51"/>
    </location>
</feature>
<dbReference type="Gene3D" id="1.20.5.170">
    <property type="match status" value="1"/>
</dbReference>
<proteinExistence type="inferred from homology"/>
<keyword evidence="8" id="KW-0539">Nucleus</keyword>
<dbReference type="GO" id="GO:0051028">
    <property type="term" value="P:mRNA transport"/>
    <property type="evidence" value="ECO:0007669"/>
    <property type="project" value="UniProtKB-KW"/>
</dbReference>
<evidence type="ECO:0000256" key="8">
    <source>
        <dbReference type="ARBA" id="ARBA00023242"/>
    </source>
</evidence>
<feature type="coiled-coil region" evidence="9">
    <location>
        <begin position="117"/>
        <end position="181"/>
    </location>
</feature>
<keyword evidence="7" id="KW-0906">Nuclear pore complex</keyword>
<evidence type="ECO:0000313" key="12">
    <source>
        <dbReference type="EMBL" id="NDV32478.1"/>
    </source>
</evidence>
<protein>
    <recommendedName>
        <fullName evidence="11">Nucleoporin NSP1-like C-terminal domain-containing protein</fullName>
    </recommendedName>
</protein>
<evidence type="ECO:0000259" key="11">
    <source>
        <dbReference type="Pfam" id="PF05064"/>
    </source>
</evidence>
<dbReference type="AlphaFoldDB" id="A0A6B2L6N6"/>
<evidence type="ECO:0000256" key="5">
    <source>
        <dbReference type="ARBA" id="ARBA00022927"/>
    </source>
</evidence>
<keyword evidence="5" id="KW-0653">Protein transport</keyword>
<accession>A0A6B2L6N6</accession>
<sequence length="240" mass="26701">MGNPADAKTTGSQATTATAATGPSTTAAPTAAPTTTTSTATATAAALTTKPAPNPADELKGKTLETIINEWNDTLEKRMEDFHKQAHKVSEWDKKIRDNTSRLLNLQDQICVLQHSQSELERNLEILSQKQNEFETLLSGLENDKSYDIKDSERVKGYKNAESLNKQLNAMDKELKKLIDKLNPPPDEETPFNQILQILNIHDSSLRWIDQNAELLANKINEVEKIANRSKAEIVNRPKN</sequence>
<evidence type="ECO:0000256" key="1">
    <source>
        <dbReference type="ARBA" id="ARBA00004567"/>
    </source>
</evidence>
<feature type="region of interest" description="Disordered" evidence="10">
    <location>
        <begin position="1"/>
        <end position="58"/>
    </location>
</feature>
<keyword evidence="4" id="KW-0509">mRNA transport</keyword>
<dbReference type="GO" id="GO:0006606">
    <property type="term" value="P:protein import into nucleus"/>
    <property type="evidence" value="ECO:0007669"/>
    <property type="project" value="TreeGrafter"/>
</dbReference>
<dbReference type="InterPro" id="IPR007758">
    <property type="entry name" value="Nucleoporin_NSP1_C"/>
</dbReference>
<comment type="subcellular location">
    <subcellularLocation>
        <location evidence="1">Nucleus</location>
        <location evidence="1">Nuclear pore complex</location>
    </subcellularLocation>
</comment>
<evidence type="ECO:0000256" key="7">
    <source>
        <dbReference type="ARBA" id="ARBA00023132"/>
    </source>
</evidence>